<feature type="domain" description="Fe2OG dioxygenase" evidence="8">
    <location>
        <begin position="77"/>
        <end position="172"/>
    </location>
</feature>
<feature type="binding site" evidence="7">
    <location>
        <position position="163"/>
    </location>
    <ligand>
        <name>2-oxoglutarate</name>
        <dbReference type="ChEBI" id="CHEBI:16810"/>
    </ligand>
</feature>
<gene>
    <name evidence="9" type="ORF">SAE02_00360</name>
</gene>
<feature type="binding site" evidence="7">
    <location>
        <position position="96"/>
    </location>
    <ligand>
        <name>Fe cation</name>
        <dbReference type="ChEBI" id="CHEBI:24875"/>
    </ligand>
</feature>
<dbReference type="InterPro" id="IPR044862">
    <property type="entry name" value="Pro_4_hyd_alph_FE2OG_OXY"/>
</dbReference>
<sequence>MILCIAQVLPADLLADLTRYLADAKFVDGNRTAGWHARLVKANEQLSPSDALHADLIRRINAAIEEHPLFQIAARPKAVRPVMISRYTAGMRYGTHVDDAVMGGIRTDISFTLFLADPSSYEGGELVMEGTGGEQSYKLDAGSMILYPSGALHRVEPVTAGARLAAVGWAQSMVRDAGKREILFDLDTARRSLFQREGKTAEFDLISKSTANLMRLWAET</sequence>
<organism evidence="9 10">
    <name type="scientific">Skermanella aerolata</name>
    <dbReference type="NCBI Taxonomy" id="393310"/>
    <lineage>
        <taxon>Bacteria</taxon>
        <taxon>Pseudomonadati</taxon>
        <taxon>Pseudomonadota</taxon>
        <taxon>Alphaproteobacteria</taxon>
        <taxon>Rhodospirillales</taxon>
        <taxon>Azospirillaceae</taxon>
        <taxon>Skermanella</taxon>
    </lineage>
</organism>
<dbReference type="Gene3D" id="2.60.120.620">
    <property type="entry name" value="q2cbj1_9rhob like domain"/>
    <property type="match status" value="1"/>
</dbReference>
<evidence type="ECO:0000256" key="4">
    <source>
        <dbReference type="ARBA" id="ARBA00022964"/>
    </source>
</evidence>
<accession>A0A512DHC7</accession>
<comment type="cofactor">
    <cofactor evidence="7">
        <name>Fe(2+)</name>
        <dbReference type="ChEBI" id="CHEBI:29033"/>
    </cofactor>
    <text evidence="7">Binds 1 Fe(2+) ion per subunit.</text>
</comment>
<feature type="binding site" evidence="7">
    <location>
        <position position="98"/>
    </location>
    <ligand>
        <name>Fe cation</name>
        <dbReference type="ChEBI" id="CHEBI:24875"/>
    </ligand>
</feature>
<dbReference type="GO" id="GO:0016706">
    <property type="term" value="F:2-oxoglutarate-dependent dioxygenase activity"/>
    <property type="evidence" value="ECO:0007669"/>
    <property type="project" value="UniProtKB-UniRule"/>
</dbReference>
<keyword evidence="6 7" id="KW-0408">Iron</keyword>
<dbReference type="GO" id="GO:0031418">
    <property type="term" value="F:L-ascorbic acid binding"/>
    <property type="evidence" value="ECO:0007669"/>
    <property type="project" value="UniProtKB-KW"/>
</dbReference>
<keyword evidence="3 7" id="KW-0847">Vitamin C</keyword>
<dbReference type="InterPro" id="IPR005123">
    <property type="entry name" value="Oxoglu/Fe-dep_dioxygenase_dom"/>
</dbReference>
<dbReference type="GO" id="GO:0006974">
    <property type="term" value="P:DNA damage response"/>
    <property type="evidence" value="ECO:0007669"/>
    <property type="project" value="TreeGrafter"/>
</dbReference>
<dbReference type="InterPro" id="IPR023550">
    <property type="entry name" value="PKHD_hydroxylase"/>
</dbReference>
<dbReference type="EMBL" id="BJYZ01000001">
    <property type="protein sequence ID" value="GEO35888.1"/>
    <property type="molecule type" value="Genomic_DNA"/>
</dbReference>
<evidence type="ECO:0000256" key="1">
    <source>
        <dbReference type="ARBA" id="ARBA00001961"/>
    </source>
</evidence>
<evidence type="ECO:0000256" key="5">
    <source>
        <dbReference type="ARBA" id="ARBA00023002"/>
    </source>
</evidence>
<name>A0A512DHC7_9PROT</name>
<dbReference type="PROSITE" id="PS51471">
    <property type="entry name" value="FE2OG_OXY"/>
    <property type="match status" value="1"/>
</dbReference>
<dbReference type="OrthoDB" id="9812472at2"/>
<evidence type="ECO:0000256" key="3">
    <source>
        <dbReference type="ARBA" id="ARBA00022896"/>
    </source>
</evidence>
<dbReference type="PANTHER" id="PTHR41536:SF1">
    <property type="entry name" value="PKHD-TYPE HYDROXYLASE YBIX"/>
    <property type="match status" value="1"/>
</dbReference>
<protein>
    <submittedName>
        <fullName evidence="9">PKHD-type hydroxylase</fullName>
    </submittedName>
</protein>
<keyword evidence="4 7" id="KW-0223">Dioxygenase</keyword>
<dbReference type="PANTHER" id="PTHR41536">
    <property type="entry name" value="PKHD-TYPE HYDROXYLASE YBIX"/>
    <property type="match status" value="1"/>
</dbReference>
<dbReference type="AlphaFoldDB" id="A0A512DHC7"/>
<evidence type="ECO:0000256" key="6">
    <source>
        <dbReference type="ARBA" id="ARBA00023004"/>
    </source>
</evidence>
<evidence type="ECO:0000259" key="8">
    <source>
        <dbReference type="PROSITE" id="PS51471"/>
    </source>
</evidence>
<keyword evidence="10" id="KW-1185">Reference proteome</keyword>
<proteinExistence type="inferred from homology"/>
<dbReference type="RefSeq" id="WP_044431366.1">
    <property type="nucleotide sequence ID" value="NZ_BJYZ01000001.1"/>
</dbReference>
<comment type="caution">
    <text evidence="9">The sequence shown here is derived from an EMBL/GenBank/DDBJ whole genome shotgun (WGS) entry which is preliminary data.</text>
</comment>
<reference evidence="9 10" key="1">
    <citation type="submission" date="2019-07" db="EMBL/GenBank/DDBJ databases">
        <title>Whole genome shotgun sequence of Skermanella aerolata NBRC 106429.</title>
        <authorList>
            <person name="Hosoyama A."/>
            <person name="Uohara A."/>
            <person name="Ohji S."/>
            <person name="Ichikawa N."/>
        </authorList>
    </citation>
    <scope>NUCLEOTIDE SEQUENCE [LARGE SCALE GENOMIC DNA]</scope>
    <source>
        <strain evidence="9 10">NBRC 106429</strain>
    </source>
</reference>
<evidence type="ECO:0000256" key="2">
    <source>
        <dbReference type="ARBA" id="ARBA00022723"/>
    </source>
</evidence>
<dbReference type="Pfam" id="PF13640">
    <property type="entry name" value="2OG-FeII_Oxy_3"/>
    <property type="match status" value="1"/>
</dbReference>
<dbReference type="Proteomes" id="UP000321523">
    <property type="component" value="Unassembled WGS sequence"/>
</dbReference>
<dbReference type="SMART" id="SM00702">
    <property type="entry name" value="P4Hc"/>
    <property type="match status" value="1"/>
</dbReference>
<feature type="binding site" evidence="7">
    <location>
        <position position="153"/>
    </location>
    <ligand>
        <name>Fe cation</name>
        <dbReference type="ChEBI" id="CHEBI:24875"/>
    </ligand>
</feature>
<dbReference type="GO" id="GO:0005506">
    <property type="term" value="F:iron ion binding"/>
    <property type="evidence" value="ECO:0007669"/>
    <property type="project" value="UniProtKB-UniRule"/>
</dbReference>
<evidence type="ECO:0000313" key="10">
    <source>
        <dbReference type="Proteomes" id="UP000321523"/>
    </source>
</evidence>
<dbReference type="HAMAP" id="MF_00657">
    <property type="entry name" value="Hydroxyl_YbiX"/>
    <property type="match status" value="1"/>
</dbReference>
<dbReference type="NCBIfam" id="NF003974">
    <property type="entry name" value="PRK05467.1-3"/>
    <property type="match status" value="1"/>
</dbReference>
<comment type="cofactor">
    <cofactor evidence="1 7">
        <name>L-ascorbate</name>
        <dbReference type="ChEBI" id="CHEBI:38290"/>
    </cofactor>
</comment>
<evidence type="ECO:0000313" key="9">
    <source>
        <dbReference type="EMBL" id="GEO35888.1"/>
    </source>
</evidence>
<dbReference type="GO" id="GO:0006879">
    <property type="term" value="P:intracellular iron ion homeostasis"/>
    <property type="evidence" value="ECO:0007669"/>
    <property type="project" value="TreeGrafter"/>
</dbReference>
<dbReference type="NCBIfam" id="NF003975">
    <property type="entry name" value="PRK05467.1-4"/>
    <property type="match status" value="1"/>
</dbReference>
<dbReference type="Gene3D" id="4.10.860.20">
    <property type="entry name" value="Rabenosyn, Rab binding domain"/>
    <property type="match status" value="1"/>
</dbReference>
<keyword evidence="2 7" id="KW-0479">Metal-binding</keyword>
<dbReference type="InterPro" id="IPR006620">
    <property type="entry name" value="Pro_4_hyd_alph"/>
</dbReference>
<keyword evidence="5 7" id="KW-0560">Oxidoreductase</keyword>
<evidence type="ECO:0000256" key="7">
    <source>
        <dbReference type="HAMAP-Rule" id="MF_00657"/>
    </source>
</evidence>